<accession>A0A834KCG9</accession>
<feature type="compositionally biased region" description="Basic and acidic residues" evidence="1">
    <location>
        <begin position="78"/>
        <end position="91"/>
    </location>
</feature>
<evidence type="ECO:0000256" key="1">
    <source>
        <dbReference type="SAM" id="MobiDB-lite"/>
    </source>
</evidence>
<organism evidence="2 3">
    <name type="scientific">Vespula vulgaris</name>
    <name type="common">Yellow jacket</name>
    <name type="synonym">Wasp</name>
    <dbReference type="NCBI Taxonomy" id="7454"/>
    <lineage>
        <taxon>Eukaryota</taxon>
        <taxon>Metazoa</taxon>
        <taxon>Ecdysozoa</taxon>
        <taxon>Arthropoda</taxon>
        <taxon>Hexapoda</taxon>
        <taxon>Insecta</taxon>
        <taxon>Pterygota</taxon>
        <taxon>Neoptera</taxon>
        <taxon>Endopterygota</taxon>
        <taxon>Hymenoptera</taxon>
        <taxon>Apocrita</taxon>
        <taxon>Aculeata</taxon>
        <taxon>Vespoidea</taxon>
        <taxon>Vespidae</taxon>
        <taxon>Vespinae</taxon>
        <taxon>Vespula</taxon>
    </lineage>
</organism>
<dbReference type="EMBL" id="JACSEA010000004">
    <property type="protein sequence ID" value="KAF7402314.1"/>
    <property type="molecule type" value="Genomic_DNA"/>
</dbReference>
<name>A0A834KCG9_VESVU</name>
<dbReference type="AlphaFoldDB" id="A0A834KCG9"/>
<dbReference type="Proteomes" id="UP000614350">
    <property type="component" value="Unassembled WGS sequence"/>
</dbReference>
<gene>
    <name evidence="2" type="ORF">HZH66_004581</name>
</gene>
<reference evidence="2" key="1">
    <citation type="journal article" date="2020" name="G3 (Bethesda)">
        <title>High-Quality Assemblies for Three Invasive Social Wasps from the &lt;i&gt;Vespula&lt;/i&gt; Genus.</title>
        <authorList>
            <person name="Harrop T.W.R."/>
            <person name="Guhlin J."/>
            <person name="McLaughlin G.M."/>
            <person name="Permina E."/>
            <person name="Stockwell P."/>
            <person name="Gilligan J."/>
            <person name="Le Lec M.F."/>
            <person name="Gruber M.A.M."/>
            <person name="Quinn O."/>
            <person name="Lovegrove M."/>
            <person name="Duncan E.J."/>
            <person name="Remnant E.J."/>
            <person name="Van Eeckhoven J."/>
            <person name="Graham B."/>
            <person name="Knapp R.A."/>
            <person name="Langford K.W."/>
            <person name="Kronenberg Z."/>
            <person name="Press M.O."/>
            <person name="Eacker S.M."/>
            <person name="Wilson-Rankin E.E."/>
            <person name="Purcell J."/>
            <person name="Lester P.J."/>
            <person name="Dearden P.K."/>
        </authorList>
    </citation>
    <scope>NUCLEOTIDE SEQUENCE</scope>
    <source>
        <strain evidence="2">Marl-1</strain>
    </source>
</reference>
<sequence>MVTAAVLLEEVRGYRGESCYTGDCERMHDTFVARNPTSSLHLSVALDDDDDDDDNDNDDNNDDDNEDDNDELSIGAKPDPRRTLRRDKDAGSTRCTFKSMEEKEKDDEEYTGLP</sequence>
<keyword evidence="3" id="KW-1185">Reference proteome</keyword>
<evidence type="ECO:0000313" key="3">
    <source>
        <dbReference type="Proteomes" id="UP000614350"/>
    </source>
</evidence>
<proteinExistence type="predicted"/>
<feature type="compositionally biased region" description="Acidic residues" evidence="1">
    <location>
        <begin position="46"/>
        <end position="71"/>
    </location>
</feature>
<comment type="caution">
    <text evidence="2">The sequence shown here is derived from an EMBL/GenBank/DDBJ whole genome shotgun (WGS) entry which is preliminary data.</text>
</comment>
<feature type="compositionally biased region" description="Acidic residues" evidence="1">
    <location>
        <begin position="104"/>
        <end position="114"/>
    </location>
</feature>
<evidence type="ECO:0000313" key="2">
    <source>
        <dbReference type="EMBL" id="KAF7402314.1"/>
    </source>
</evidence>
<protein>
    <submittedName>
        <fullName evidence="2">Uncharacterized protein</fullName>
    </submittedName>
</protein>
<feature type="region of interest" description="Disordered" evidence="1">
    <location>
        <begin position="43"/>
        <end position="114"/>
    </location>
</feature>